<accession>A0AAV0WXQ2</accession>
<evidence type="ECO:0000256" key="2">
    <source>
        <dbReference type="SAM" id="MobiDB-lite"/>
    </source>
</evidence>
<gene>
    <name evidence="4" type="ORF">MEUPH1_LOCUS15789</name>
</gene>
<feature type="domain" description="CCHC-type" evidence="3">
    <location>
        <begin position="196"/>
        <end position="210"/>
    </location>
</feature>
<keyword evidence="5" id="KW-1185">Reference proteome</keyword>
<dbReference type="SMART" id="SM00343">
    <property type="entry name" value="ZnF_C2HC"/>
    <property type="match status" value="1"/>
</dbReference>
<protein>
    <recommendedName>
        <fullName evidence="3">CCHC-type domain-containing protein</fullName>
    </recommendedName>
</protein>
<keyword evidence="1" id="KW-0862">Zinc</keyword>
<dbReference type="PROSITE" id="PS50158">
    <property type="entry name" value="ZF_CCHC"/>
    <property type="match status" value="1"/>
</dbReference>
<keyword evidence="1" id="KW-0479">Metal-binding</keyword>
<dbReference type="InterPro" id="IPR001878">
    <property type="entry name" value="Znf_CCHC"/>
</dbReference>
<dbReference type="AlphaFoldDB" id="A0AAV0WXQ2"/>
<sequence length="414" mass="46795">MTEPPQAPRARVVIDILSVLLSMRAPLTIPICTMYMPRTNNNIPCRLLTKILRAPLHHYSPTNLCVYNMFYNRFCVFFKNQQITNDIIKKHSAIFIDNIEVPIRKLINPAKRIILSNVYQAIPNKSIIEAIETYGIKITSPITALKDGFPLDQFTHITSFRRQLYISPEDFPKLPGSISLDNTSYLIFITDDIVTCFLCKKPGHVSSSCKMIHTTPPLSENMDTSNEQTSTNISSHHIVEKTNRINASSELPLEITSEISNKNNAQITHDDNYDDISDTQSHQATFKRPAPESTCPSAPPSPTLTNDQIEFYKDTLDVKNTNPKKQTTKKIKVRSRSNSSTRTTEILDNLLEPATAILQNKDSSLNLITFKYILENFTNKNLNIHELCISVGSNATEVLDMAEKVLPLMVEKKN</sequence>
<organism evidence="4 5">
    <name type="scientific">Macrosiphum euphorbiae</name>
    <name type="common">potato aphid</name>
    <dbReference type="NCBI Taxonomy" id="13131"/>
    <lineage>
        <taxon>Eukaryota</taxon>
        <taxon>Metazoa</taxon>
        <taxon>Ecdysozoa</taxon>
        <taxon>Arthropoda</taxon>
        <taxon>Hexapoda</taxon>
        <taxon>Insecta</taxon>
        <taxon>Pterygota</taxon>
        <taxon>Neoptera</taxon>
        <taxon>Paraneoptera</taxon>
        <taxon>Hemiptera</taxon>
        <taxon>Sternorrhyncha</taxon>
        <taxon>Aphidomorpha</taxon>
        <taxon>Aphidoidea</taxon>
        <taxon>Aphididae</taxon>
        <taxon>Macrosiphini</taxon>
        <taxon>Macrosiphum</taxon>
    </lineage>
</organism>
<dbReference type="Proteomes" id="UP001160148">
    <property type="component" value="Unassembled WGS sequence"/>
</dbReference>
<comment type="caution">
    <text evidence="4">The sequence shown here is derived from an EMBL/GenBank/DDBJ whole genome shotgun (WGS) entry which is preliminary data.</text>
</comment>
<evidence type="ECO:0000256" key="1">
    <source>
        <dbReference type="PROSITE-ProRule" id="PRU00047"/>
    </source>
</evidence>
<feature type="region of interest" description="Disordered" evidence="2">
    <location>
        <begin position="266"/>
        <end position="304"/>
    </location>
</feature>
<reference evidence="4 5" key="1">
    <citation type="submission" date="2023-01" db="EMBL/GenBank/DDBJ databases">
        <authorList>
            <person name="Whitehead M."/>
        </authorList>
    </citation>
    <scope>NUCLEOTIDE SEQUENCE [LARGE SCALE GENOMIC DNA]</scope>
</reference>
<evidence type="ECO:0000313" key="5">
    <source>
        <dbReference type="Proteomes" id="UP001160148"/>
    </source>
</evidence>
<dbReference type="GO" id="GO:0003676">
    <property type="term" value="F:nucleic acid binding"/>
    <property type="evidence" value="ECO:0007669"/>
    <property type="project" value="InterPro"/>
</dbReference>
<dbReference type="EMBL" id="CARXXK010000003">
    <property type="protein sequence ID" value="CAI6360493.1"/>
    <property type="molecule type" value="Genomic_DNA"/>
</dbReference>
<name>A0AAV0WXQ2_9HEMI</name>
<keyword evidence="1" id="KW-0863">Zinc-finger</keyword>
<proteinExistence type="predicted"/>
<evidence type="ECO:0000259" key="3">
    <source>
        <dbReference type="PROSITE" id="PS50158"/>
    </source>
</evidence>
<dbReference type="GO" id="GO:0008270">
    <property type="term" value="F:zinc ion binding"/>
    <property type="evidence" value="ECO:0007669"/>
    <property type="project" value="UniProtKB-KW"/>
</dbReference>
<evidence type="ECO:0000313" key="4">
    <source>
        <dbReference type="EMBL" id="CAI6360493.1"/>
    </source>
</evidence>